<dbReference type="HOGENOM" id="CLU_1909273_0_0_1"/>
<reference evidence="2" key="1">
    <citation type="journal article" date="2011" name="Proc. Natl. Acad. Sci. U.S.A.">
        <title>The genome of the fire ant Solenopsis invicta.</title>
        <authorList>
            <person name="Wurm Y."/>
            <person name="Wang J."/>
            <person name="Riba-Grognuz O."/>
            <person name="Corona M."/>
            <person name="Nygaard S."/>
            <person name="Hunt B.G."/>
            <person name="Ingram K.K."/>
            <person name="Falquet L."/>
            <person name="Nipitwattanaphon M."/>
            <person name="Gotzek D."/>
            <person name="Dijkstra M.B."/>
            <person name="Oettler J."/>
            <person name="Comtesse F."/>
            <person name="Shih C.J."/>
            <person name="Wu W.J."/>
            <person name="Yang C.C."/>
            <person name="Thomas J."/>
            <person name="Beaudoing E."/>
            <person name="Pradervand S."/>
            <person name="Flegel V."/>
            <person name="Cook E.D."/>
            <person name="Fabbretti R."/>
            <person name="Stockinger H."/>
            <person name="Long L."/>
            <person name="Farmerie W.G."/>
            <person name="Oakey J."/>
            <person name="Boomsma J.J."/>
            <person name="Pamilo P."/>
            <person name="Yi S.V."/>
            <person name="Heinze J."/>
            <person name="Goodisman M.A."/>
            <person name="Farinelli L."/>
            <person name="Harshman K."/>
            <person name="Hulo N."/>
            <person name="Cerutti L."/>
            <person name="Xenarios I."/>
            <person name="Shoemaker D."/>
            <person name="Keller L."/>
        </authorList>
    </citation>
    <scope>NUCLEOTIDE SEQUENCE [LARGE SCALE GENOMIC DNA]</scope>
</reference>
<organism>
    <name type="scientific">Solenopsis invicta</name>
    <name type="common">Red imported fire ant</name>
    <name type="synonym">Solenopsis wagneri</name>
    <dbReference type="NCBI Taxonomy" id="13686"/>
    <lineage>
        <taxon>Eukaryota</taxon>
        <taxon>Metazoa</taxon>
        <taxon>Ecdysozoa</taxon>
        <taxon>Arthropoda</taxon>
        <taxon>Hexapoda</taxon>
        <taxon>Insecta</taxon>
        <taxon>Pterygota</taxon>
        <taxon>Neoptera</taxon>
        <taxon>Endopterygota</taxon>
        <taxon>Hymenoptera</taxon>
        <taxon>Apocrita</taxon>
        <taxon>Aculeata</taxon>
        <taxon>Formicoidea</taxon>
        <taxon>Formicidae</taxon>
        <taxon>Myrmicinae</taxon>
        <taxon>Solenopsis</taxon>
    </lineage>
</organism>
<dbReference type="AlphaFoldDB" id="E9IL85"/>
<gene>
    <name evidence="2" type="ORF">SINV_05710</name>
</gene>
<accession>E9IL85</accession>
<name>E9IL85_SOLIN</name>
<evidence type="ECO:0000313" key="2">
    <source>
        <dbReference type="EMBL" id="EFZ18665.1"/>
    </source>
</evidence>
<feature type="region of interest" description="Disordered" evidence="1">
    <location>
        <begin position="76"/>
        <end position="97"/>
    </location>
</feature>
<sequence length="133" mass="15131">MACRIILEICEPSFKDSEIQFFEPQDSQLDIVVKKKIQIARCNSKIQNFVLYKKNKCEKKFYRMRKKSENEMRLTIARGPSRTASNGSGRASKLSASANLQKQGMNTASVRGLVFTCLSSQLRRNQTLDCTLS</sequence>
<proteinExistence type="predicted"/>
<evidence type="ECO:0000256" key="1">
    <source>
        <dbReference type="SAM" id="MobiDB-lite"/>
    </source>
</evidence>
<feature type="non-terminal residue" evidence="2">
    <location>
        <position position="133"/>
    </location>
</feature>
<protein>
    <submittedName>
        <fullName evidence="2">Uncharacterized protein</fullName>
    </submittedName>
</protein>
<feature type="compositionally biased region" description="Polar residues" evidence="1">
    <location>
        <begin position="82"/>
        <end position="97"/>
    </location>
</feature>
<dbReference type="EMBL" id="GL764029">
    <property type="protein sequence ID" value="EFZ18665.1"/>
    <property type="molecule type" value="Genomic_DNA"/>
</dbReference>